<keyword evidence="2" id="KW-1185">Reference proteome</keyword>
<evidence type="ECO:0000313" key="2">
    <source>
        <dbReference type="Proteomes" id="UP000814140"/>
    </source>
</evidence>
<name>A0ACB8TJ52_9AGAM</name>
<dbReference type="Proteomes" id="UP000814140">
    <property type="component" value="Unassembled WGS sequence"/>
</dbReference>
<organism evidence="1 2">
    <name type="scientific">Artomyces pyxidatus</name>
    <dbReference type="NCBI Taxonomy" id="48021"/>
    <lineage>
        <taxon>Eukaryota</taxon>
        <taxon>Fungi</taxon>
        <taxon>Dikarya</taxon>
        <taxon>Basidiomycota</taxon>
        <taxon>Agaricomycotina</taxon>
        <taxon>Agaricomycetes</taxon>
        <taxon>Russulales</taxon>
        <taxon>Auriscalpiaceae</taxon>
        <taxon>Artomyces</taxon>
    </lineage>
</organism>
<reference evidence="1" key="1">
    <citation type="submission" date="2021-03" db="EMBL/GenBank/DDBJ databases">
        <authorList>
            <consortium name="DOE Joint Genome Institute"/>
            <person name="Ahrendt S."/>
            <person name="Looney B.P."/>
            <person name="Miyauchi S."/>
            <person name="Morin E."/>
            <person name="Drula E."/>
            <person name="Courty P.E."/>
            <person name="Chicoki N."/>
            <person name="Fauchery L."/>
            <person name="Kohler A."/>
            <person name="Kuo A."/>
            <person name="Labutti K."/>
            <person name="Pangilinan J."/>
            <person name="Lipzen A."/>
            <person name="Riley R."/>
            <person name="Andreopoulos W."/>
            <person name="He G."/>
            <person name="Johnson J."/>
            <person name="Barry K.W."/>
            <person name="Grigoriev I.V."/>
            <person name="Nagy L."/>
            <person name="Hibbett D."/>
            <person name="Henrissat B."/>
            <person name="Matheny P.B."/>
            <person name="Labbe J."/>
            <person name="Martin F."/>
        </authorList>
    </citation>
    <scope>NUCLEOTIDE SEQUENCE</scope>
    <source>
        <strain evidence="1">HHB10654</strain>
    </source>
</reference>
<sequence>MKHALHEAWAAHHRLEVRYVEEVQRRVETEKQLVNERMVRTWSDAYRSMEGLVAMHPAAQAWRQPPPPAAPREPPAFSPETFVQVLEEGGGGTAGEAGAVEEDARAEVEAEASVPFAVDEPASAPAPATSAPAAQSRPFDRFWSCEGTVLSARRSLALCSSCFFVFADSLNRLLPPSTAPVKQS</sequence>
<proteinExistence type="predicted"/>
<dbReference type="EMBL" id="MU277188">
    <property type="protein sequence ID" value="KAI0068410.1"/>
    <property type="molecule type" value="Genomic_DNA"/>
</dbReference>
<protein>
    <submittedName>
        <fullName evidence="1">Uncharacterized protein</fullName>
    </submittedName>
</protein>
<evidence type="ECO:0000313" key="1">
    <source>
        <dbReference type="EMBL" id="KAI0068410.1"/>
    </source>
</evidence>
<reference evidence="1" key="2">
    <citation type="journal article" date="2022" name="New Phytol.">
        <title>Evolutionary transition to the ectomycorrhizal habit in the genomes of a hyperdiverse lineage of mushroom-forming fungi.</title>
        <authorList>
            <person name="Looney B."/>
            <person name="Miyauchi S."/>
            <person name="Morin E."/>
            <person name="Drula E."/>
            <person name="Courty P.E."/>
            <person name="Kohler A."/>
            <person name="Kuo A."/>
            <person name="LaButti K."/>
            <person name="Pangilinan J."/>
            <person name="Lipzen A."/>
            <person name="Riley R."/>
            <person name="Andreopoulos W."/>
            <person name="He G."/>
            <person name="Johnson J."/>
            <person name="Nolan M."/>
            <person name="Tritt A."/>
            <person name="Barry K.W."/>
            <person name="Grigoriev I.V."/>
            <person name="Nagy L.G."/>
            <person name="Hibbett D."/>
            <person name="Henrissat B."/>
            <person name="Matheny P.B."/>
            <person name="Labbe J."/>
            <person name="Martin F.M."/>
        </authorList>
    </citation>
    <scope>NUCLEOTIDE SEQUENCE</scope>
    <source>
        <strain evidence="1">HHB10654</strain>
    </source>
</reference>
<accession>A0ACB8TJ52</accession>
<comment type="caution">
    <text evidence="1">The sequence shown here is derived from an EMBL/GenBank/DDBJ whole genome shotgun (WGS) entry which is preliminary data.</text>
</comment>
<gene>
    <name evidence="1" type="ORF">BV25DRAFT_1818820</name>
</gene>